<gene>
    <name evidence="1" type="ORF">ABDJ40_13960</name>
</gene>
<dbReference type="SUPFAM" id="SSF88697">
    <property type="entry name" value="PUA domain-like"/>
    <property type="match status" value="1"/>
</dbReference>
<dbReference type="EMBL" id="JBDPZC010000006">
    <property type="protein sequence ID" value="MEO3713866.1"/>
    <property type="molecule type" value="Genomic_DNA"/>
</dbReference>
<organism evidence="1 2">
    <name type="scientific">Roseateles flavus</name>
    <dbReference type="NCBI Taxonomy" id="3149041"/>
    <lineage>
        <taxon>Bacteria</taxon>
        <taxon>Pseudomonadati</taxon>
        <taxon>Pseudomonadota</taxon>
        <taxon>Betaproteobacteria</taxon>
        <taxon>Burkholderiales</taxon>
        <taxon>Sphaerotilaceae</taxon>
        <taxon>Roseateles</taxon>
    </lineage>
</organism>
<sequence>MDSPSDSQLDQSFTALAVLSPAGKLIAQGRHRLELRSWCPPQVPLRDLLIIESRRQVASDDQLDPEAAGVALVDVLSVDPWPGTPGMFAWQLGNVRPITPKLSPLPARGGLYTICLSSLAETADT</sequence>
<evidence type="ECO:0000313" key="1">
    <source>
        <dbReference type="EMBL" id="MEO3713866.1"/>
    </source>
</evidence>
<dbReference type="InterPro" id="IPR015947">
    <property type="entry name" value="PUA-like_sf"/>
</dbReference>
<dbReference type="RefSeq" id="WP_347610671.1">
    <property type="nucleotide sequence ID" value="NZ_JBDPZC010000006.1"/>
</dbReference>
<comment type="caution">
    <text evidence="1">The sequence shown here is derived from an EMBL/GenBank/DDBJ whole genome shotgun (WGS) entry which is preliminary data.</text>
</comment>
<evidence type="ECO:0008006" key="3">
    <source>
        <dbReference type="Google" id="ProtNLM"/>
    </source>
</evidence>
<accession>A0ABV0GFQ4</accession>
<dbReference type="Proteomes" id="UP001462640">
    <property type="component" value="Unassembled WGS sequence"/>
</dbReference>
<name>A0ABV0GFQ4_9BURK</name>
<keyword evidence="2" id="KW-1185">Reference proteome</keyword>
<protein>
    <recommendedName>
        <fullName evidence="3">ASCH domain-containing protein</fullName>
    </recommendedName>
</protein>
<evidence type="ECO:0000313" key="2">
    <source>
        <dbReference type="Proteomes" id="UP001462640"/>
    </source>
</evidence>
<proteinExistence type="predicted"/>
<reference evidence="1 2" key="1">
    <citation type="submission" date="2024-05" db="EMBL/GenBank/DDBJ databases">
        <title>Roseateles sp. 2.12 16S ribosomal RNA gene Genome sequencing and assembly.</title>
        <authorList>
            <person name="Woo H."/>
        </authorList>
    </citation>
    <scope>NUCLEOTIDE SEQUENCE [LARGE SCALE GENOMIC DNA]</scope>
    <source>
        <strain evidence="1 2">2.12</strain>
    </source>
</reference>